<dbReference type="EMBL" id="JAMYWD010000011">
    <property type="protein sequence ID" value="KAJ4955033.1"/>
    <property type="molecule type" value="Genomic_DNA"/>
</dbReference>
<comment type="caution">
    <text evidence="1">The sequence shown here is derived from an EMBL/GenBank/DDBJ whole genome shotgun (WGS) entry which is preliminary data.</text>
</comment>
<evidence type="ECO:0000313" key="2">
    <source>
        <dbReference type="Proteomes" id="UP001141806"/>
    </source>
</evidence>
<organism evidence="1 2">
    <name type="scientific">Protea cynaroides</name>
    <dbReference type="NCBI Taxonomy" id="273540"/>
    <lineage>
        <taxon>Eukaryota</taxon>
        <taxon>Viridiplantae</taxon>
        <taxon>Streptophyta</taxon>
        <taxon>Embryophyta</taxon>
        <taxon>Tracheophyta</taxon>
        <taxon>Spermatophyta</taxon>
        <taxon>Magnoliopsida</taxon>
        <taxon>Proteales</taxon>
        <taxon>Proteaceae</taxon>
        <taxon>Protea</taxon>
    </lineage>
</organism>
<accession>A0A9Q0GWC8</accession>
<dbReference type="Proteomes" id="UP001141806">
    <property type="component" value="Unassembled WGS sequence"/>
</dbReference>
<protein>
    <submittedName>
        <fullName evidence="1">Uncharacterized protein</fullName>
    </submittedName>
</protein>
<sequence>MNFWNVFPFAIFRGLQEPVRQHILTVPHEPLAANSKVAVLELNASDGRVDTSSKIIEPIQSRCALVCFSDYQSKRFLAVLLWWSSKLRRYDSCHIALDKENMWI</sequence>
<dbReference type="AlphaFoldDB" id="A0A9Q0GWC8"/>
<gene>
    <name evidence="1" type="ORF">NE237_011816</name>
</gene>
<proteinExistence type="predicted"/>
<reference evidence="1" key="1">
    <citation type="journal article" date="2023" name="Plant J.">
        <title>The genome of the king protea, Protea cynaroides.</title>
        <authorList>
            <person name="Chang J."/>
            <person name="Duong T.A."/>
            <person name="Schoeman C."/>
            <person name="Ma X."/>
            <person name="Roodt D."/>
            <person name="Barker N."/>
            <person name="Li Z."/>
            <person name="Van de Peer Y."/>
            <person name="Mizrachi E."/>
        </authorList>
    </citation>
    <scope>NUCLEOTIDE SEQUENCE</scope>
    <source>
        <tissue evidence="1">Young leaves</tissue>
    </source>
</reference>
<keyword evidence="2" id="KW-1185">Reference proteome</keyword>
<evidence type="ECO:0000313" key="1">
    <source>
        <dbReference type="EMBL" id="KAJ4955033.1"/>
    </source>
</evidence>
<name>A0A9Q0GWC8_9MAGN</name>